<dbReference type="AlphaFoldDB" id="A0A7X1MD44"/>
<dbReference type="InterPro" id="IPR053147">
    <property type="entry name" value="Hsp_HslJ-like"/>
</dbReference>
<dbReference type="PANTHER" id="PTHR35535:SF2">
    <property type="entry name" value="DUF306 DOMAIN-CONTAINING PROTEIN"/>
    <property type="match status" value="1"/>
</dbReference>
<evidence type="ECO:0000256" key="1">
    <source>
        <dbReference type="SAM" id="SignalP"/>
    </source>
</evidence>
<name>A0A7X1MD44_9ACTN</name>
<dbReference type="Pfam" id="PF03724">
    <property type="entry name" value="META"/>
    <property type="match status" value="2"/>
</dbReference>
<evidence type="ECO:0000313" key="4">
    <source>
        <dbReference type="Proteomes" id="UP000584670"/>
    </source>
</evidence>
<accession>A0A7X1MD44</accession>
<feature type="chain" id="PRO_5030746312" evidence="1">
    <location>
        <begin position="22"/>
        <end position="297"/>
    </location>
</feature>
<dbReference type="EMBL" id="JACMSF010000054">
    <property type="protein sequence ID" value="MBC2906593.1"/>
    <property type="molecule type" value="Genomic_DNA"/>
</dbReference>
<protein>
    <submittedName>
        <fullName evidence="3">META domain-containing protein</fullName>
    </submittedName>
</protein>
<organism evidence="3 4">
    <name type="scientific">Streptomyces cupreus</name>
    <dbReference type="NCBI Taxonomy" id="2759956"/>
    <lineage>
        <taxon>Bacteria</taxon>
        <taxon>Bacillati</taxon>
        <taxon>Actinomycetota</taxon>
        <taxon>Actinomycetes</taxon>
        <taxon>Kitasatosporales</taxon>
        <taxon>Streptomycetaceae</taxon>
        <taxon>Streptomyces</taxon>
    </lineage>
</organism>
<dbReference type="RefSeq" id="WP_186286510.1">
    <property type="nucleotide sequence ID" value="NZ_JACMSF010000054.1"/>
</dbReference>
<comment type="caution">
    <text evidence="3">The sequence shown here is derived from an EMBL/GenBank/DDBJ whole genome shotgun (WGS) entry which is preliminary data.</text>
</comment>
<feature type="domain" description="DUF306" evidence="2">
    <location>
        <begin position="49"/>
        <end position="169"/>
    </location>
</feature>
<feature type="domain" description="DUF306" evidence="2">
    <location>
        <begin position="182"/>
        <end position="293"/>
    </location>
</feature>
<dbReference type="Gene3D" id="2.40.128.270">
    <property type="match status" value="2"/>
</dbReference>
<dbReference type="PROSITE" id="PS51257">
    <property type="entry name" value="PROKAR_LIPOPROTEIN"/>
    <property type="match status" value="1"/>
</dbReference>
<dbReference type="InterPro" id="IPR005184">
    <property type="entry name" value="DUF306_Meta_HslJ"/>
</dbReference>
<proteinExistence type="predicted"/>
<feature type="signal peptide" evidence="1">
    <location>
        <begin position="1"/>
        <end position="21"/>
    </location>
</feature>
<sequence length="297" mass="30720">MKRTTSVKYAAAALAGTAVLAACGSESGSGSSTVGDGEKTTKAADVIADTRWVPQKVTVDGKEYELPTGEKNFRVDEAHITFKPGAAEPDVGGGESGGTVGCNSFGADVEIDGDTVKITDLAQTEIGCPGPVQEFEEKFTSVFTGTLKAKIEEEGGAKVLTLTRADGDSITLREGAEEPEPALKGTKWTIDTLVSGKGDDAVAESLPKGAKAHLTLAEDGTASGNLGCNNFRGKATVKDGTIEFGPLSTTRMLCEGPVMKAEQEMIDILSGKVSYQQKDQELTLTAASGDGLVAHAK</sequence>
<reference evidence="3 4" key="1">
    <citation type="submission" date="2020-08" db="EMBL/GenBank/DDBJ databases">
        <title>Streptomyces sp. PSKA01 genome sequencing and assembly.</title>
        <authorList>
            <person name="Mandal S."/>
            <person name="Maiti P.K."/>
            <person name="Das P."/>
        </authorList>
    </citation>
    <scope>NUCLEOTIDE SEQUENCE [LARGE SCALE GENOMIC DNA]</scope>
    <source>
        <strain evidence="3 4">PSKA01</strain>
    </source>
</reference>
<keyword evidence="4" id="KW-1185">Reference proteome</keyword>
<evidence type="ECO:0000259" key="2">
    <source>
        <dbReference type="Pfam" id="PF03724"/>
    </source>
</evidence>
<dbReference type="PANTHER" id="PTHR35535">
    <property type="entry name" value="HEAT SHOCK PROTEIN HSLJ"/>
    <property type="match status" value="1"/>
</dbReference>
<keyword evidence="1" id="KW-0732">Signal</keyword>
<dbReference type="Proteomes" id="UP000584670">
    <property type="component" value="Unassembled WGS sequence"/>
</dbReference>
<dbReference type="InterPro" id="IPR038670">
    <property type="entry name" value="HslJ-like_sf"/>
</dbReference>
<evidence type="ECO:0000313" key="3">
    <source>
        <dbReference type="EMBL" id="MBC2906593.1"/>
    </source>
</evidence>
<gene>
    <name evidence="3" type="ORF">H4N64_34705</name>
</gene>